<dbReference type="InterPro" id="IPR036291">
    <property type="entry name" value="NAD(P)-bd_dom_sf"/>
</dbReference>
<dbReference type="InterPro" id="IPR001509">
    <property type="entry name" value="Epimerase_deHydtase"/>
</dbReference>
<dbReference type="NCBIfam" id="TIGR03466">
    <property type="entry name" value="HpnA"/>
    <property type="match status" value="1"/>
</dbReference>
<sequence>MKSLVTGANGFVGSAVARCLLEAGHEVRCLVRAGSDQSNLKGLPVEISEGDLRDVASLKRAVTNCENLFHVAADYRLWVPDPETMYEINVKGTQELILAASGADVSRIIYTSSVATLGINVDGNPADENTPSSLNNMTGHYKRSKFLAEQVVQHLTDKHQLPLVIVNPSTPVGPRDVKPTPTGQIVLDTLCGRMPAYMSTGLNVAHVDDIAQGHLLAYTHGKTGERYILGGENLHLIQILQAVDEIIGKKIKRMNMPAGMMLPVAWIMEKVAIATNTQPRASVDSIRMAEKKMFFSSAKAIRDLNYKYRPSSEAIQDAVTWFQNNGYCKG</sequence>
<dbReference type="GO" id="GO:0004029">
    <property type="term" value="F:aldehyde dehydrogenase (NAD+) activity"/>
    <property type="evidence" value="ECO:0007669"/>
    <property type="project" value="TreeGrafter"/>
</dbReference>
<proteinExistence type="predicted"/>
<dbReference type="CDD" id="cd05228">
    <property type="entry name" value="AR_FR_like_1_SDR_e"/>
    <property type="match status" value="1"/>
</dbReference>
<gene>
    <name evidence="2" type="ORF">MBMO_EBAC080-L12H07.2</name>
</gene>
<dbReference type="InterPro" id="IPR017829">
    <property type="entry name" value="Hopanoid-assoc_sugar_epimerase"/>
</dbReference>
<dbReference type="AlphaFoldDB" id="Q6SG09"/>
<name>Q6SG09_9BACT</name>
<dbReference type="InterPro" id="IPR051783">
    <property type="entry name" value="NAD(P)-dependent_oxidoreduct"/>
</dbReference>
<dbReference type="Gene3D" id="3.40.50.720">
    <property type="entry name" value="NAD(P)-binding Rossmann-like Domain"/>
    <property type="match status" value="1"/>
</dbReference>
<evidence type="ECO:0000313" key="2">
    <source>
        <dbReference type="EMBL" id="AAR38053.1"/>
    </source>
</evidence>
<feature type="domain" description="NAD-dependent epimerase/dehydratase" evidence="1">
    <location>
        <begin position="4"/>
        <end position="230"/>
    </location>
</feature>
<evidence type="ECO:0000259" key="1">
    <source>
        <dbReference type="Pfam" id="PF01370"/>
    </source>
</evidence>
<accession>Q6SG09</accession>
<dbReference type="PANTHER" id="PTHR48079">
    <property type="entry name" value="PROTEIN YEEZ"/>
    <property type="match status" value="1"/>
</dbReference>
<dbReference type="Pfam" id="PF01370">
    <property type="entry name" value="Epimerase"/>
    <property type="match status" value="1"/>
</dbReference>
<dbReference type="SUPFAM" id="SSF51735">
    <property type="entry name" value="NAD(P)-binding Rossmann-fold domains"/>
    <property type="match status" value="1"/>
</dbReference>
<dbReference type="PANTHER" id="PTHR48079:SF6">
    <property type="entry name" value="NAD(P)-BINDING DOMAIN-CONTAINING PROTEIN-RELATED"/>
    <property type="match status" value="1"/>
</dbReference>
<reference evidence="2" key="1">
    <citation type="submission" date="2003-11" db="EMBL/GenBank/DDBJ databases">
        <authorList>
            <person name="Heidelberg J.F."/>
            <person name="Eisen J.A."/>
            <person name="Nelson W.C."/>
            <person name="DeLong E.F."/>
        </authorList>
    </citation>
    <scope>NUCLEOTIDE SEQUENCE</scope>
</reference>
<organism evidence="2">
    <name type="scientific">uncultured marine bacterium 577</name>
    <dbReference type="NCBI Taxonomy" id="257398"/>
    <lineage>
        <taxon>Bacteria</taxon>
        <taxon>environmental samples</taxon>
    </lineage>
</organism>
<reference evidence="2" key="2">
    <citation type="submission" date="2003-12" db="EMBL/GenBank/DDBJ databases">
        <title>Monterey Bay Coastal Ocean Microbial Observatory environmental clone sequencing.</title>
        <authorList>
            <person name="DeLong E.F."/>
        </authorList>
    </citation>
    <scope>NUCLEOTIDE SEQUENCE</scope>
</reference>
<dbReference type="EMBL" id="AY458645">
    <property type="protein sequence ID" value="AAR38053.1"/>
    <property type="molecule type" value="Genomic_DNA"/>
</dbReference>
<protein>
    <recommendedName>
        <fullName evidence="1">NAD-dependent epimerase/dehydratase domain-containing protein</fullName>
    </recommendedName>
</protein>
<dbReference type="GO" id="GO:0005737">
    <property type="term" value="C:cytoplasm"/>
    <property type="evidence" value="ECO:0007669"/>
    <property type="project" value="TreeGrafter"/>
</dbReference>